<evidence type="ECO:0000313" key="7">
    <source>
        <dbReference type="EMBL" id="OQV24144.1"/>
    </source>
</evidence>
<feature type="compositionally biased region" description="Polar residues" evidence="5">
    <location>
        <begin position="1132"/>
        <end position="1149"/>
    </location>
</feature>
<proteinExistence type="predicted"/>
<dbReference type="PANTHER" id="PTHR18947">
    <property type="entry name" value="HOOK PROTEINS"/>
    <property type="match status" value="1"/>
</dbReference>
<feature type="compositionally biased region" description="Polar residues" evidence="5">
    <location>
        <begin position="820"/>
        <end position="834"/>
    </location>
</feature>
<evidence type="ECO:0000256" key="5">
    <source>
        <dbReference type="SAM" id="MobiDB-lite"/>
    </source>
</evidence>
<feature type="region of interest" description="Disordered" evidence="5">
    <location>
        <begin position="30"/>
        <end position="56"/>
    </location>
</feature>
<keyword evidence="2" id="KW-0963">Cytoplasm</keyword>
<dbReference type="CDD" id="cd22223">
    <property type="entry name" value="HkD_HkRP"/>
    <property type="match status" value="1"/>
</dbReference>
<dbReference type="Gene3D" id="1.10.418.10">
    <property type="entry name" value="Calponin-like domain"/>
    <property type="match status" value="1"/>
</dbReference>
<comment type="subcellular location">
    <subcellularLocation>
        <location evidence="1">Cytoplasm</location>
    </subcellularLocation>
</comment>
<reference evidence="8" key="1">
    <citation type="submission" date="2017-01" db="EMBL/GenBank/DDBJ databases">
        <title>Comparative genomics of anhydrobiosis in the tardigrade Hypsibius dujardini.</title>
        <authorList>
            <person name="Yoshida Y."/>
            <person name="Koutsovoulos G."/>
            <person name="Laetsch D."/>
            <person name="Stevens L."/>
            <person name="Kumar S."/>
            <person name="Horikawa D."/>
            <person name="Ishino K."/>
            <person name="Komine S."/>
            <person name="Tomita M."/>
            <person name="Blaxter M."/>
            <person name="Arakawa K."/>
        </authorList>
    </citation>
    <scope>NUCLEOTIDE SEQUENCE [LARGE SCALE GENOMIC DNA]</scope>
    <source>
        <strain evidence="8">Z151</strain>
    </source>
</reference>
<dbReference type="GO" id="GO:0030705">
    <property type="term" value="P:cytoskeleton-dependent intracellular transport"/>
    <property type="evidence" value="ECO:0007669"/>
    <property type="project" value="InterPro"/>
</dbReference>
<evidence type="ECO:0000256" key="4">
    <source>
        <dbReference type="SAM" id="Coils"/>
    </source>
</evidence>
<keyword evidence="3 4" id="KW-0175">Coiled coil</keyword>
<feature type="region of interest" description="Disordered" evidence="5">
    <location>
        <begin position="1333"/>
        <end position="1425"/>
    </location>
</feature>
<dbReference type="GO" id="GO:0005813">
    <property type="term" value="C:centrosome"/>
    <property type="evidence" value="ECO:0007669"/>
    <property type="project" value="TreeGrafter"/>
</dbReference>
<name>A0A1W0X9S1_HYPEX</name>
<feature type="coiled-coil region" evidence="4">
    <location>
        <begin position="265"/>
        <end position="313"/>
    </location>
</feature>
<feature type="region of interest" description="Disordered" evidence="5">
    <location>
        <begin position="503"/>
        <end position="540"/>
    </location>
</feature>
<evidence type="ECO:0000259" key="6">
    <source>
        <dbReference type="Pfam" id="PF19047"/>
    </source>
</evidence>
<dbReference type="Proteomes" id="UP000192578">
    <property type="component" value="Unassembled WGS sequence"/>
</dbReference>
<dbReference type="InterPro" id="IPR043936">
    <property type="entry name" value="HOOK_N"/>
</dbReference>
<dbReference type="OrthoDB" id="10069300at2759"/>
<dbReference type="InterPro" id="IPR036872">
    <property type="entry name" value="CH_dom_sf"/>
</dbReference>
<feature type="coiled-coil region" evidence="4">
    <location>
        <begin position="624"/>
        <end position="651"/>
    </location>
</feature>
<organism evidence="7 8">
    <name type="scientific">Hypsibius exemplaris</name>
    <name type="common">Freshwater tardigrade</name>
    <dbReference type="NCBI Taxonomy" id="2072580"/>
    <lineage>
        <taxon>Eukaryota</taxon>
        <taxon>Metazoa</taxon>
        <taxon>Ecdysozoa</taxon>
        <taxon>Tardigrada</taxon>
        <taxon>Eutardigrada</taxon>
        <taxon>Parachela</taxon>
        <taxon>Hypsibioidea</taxon>
        <taxon>Hypsibiidae</taxon>
        <taxon>Hypsibius</taxon>
    </lineage>
</organism>
<keyword evidence="8" id="KW-1185">Reference proteome</keyword>
<evidence type="ECO:0000256" key="2">
    <source>
        <dbReference type="ARBA" id="ARBA00022490"/>
    </source>
</evidence>
<feature type="region of interest" description="Disordered" evidence="5">
    <location>
        <begin position="1117"/>
        <end position="1301"/>
    </location>
</feature>
<dbReference type="GO" id="GO:0051959">
    <property type="term" value="F:dynein light intermediate chain binding"/>
    <property type="evidence" value="ECO:0007669"/>
    <property type="project" value="TreeGrafter"/>
</dbReference>
<dbReference type="GO" id="GO:0031122">
    <property type="term" value="P:cytoplasmic microtubule organization"/>
    <property type="evidence" value="ECO:0007669"/>
    <property type="project" value="TreeGrafter"/>
</dbReference>
<gene>
    <name evidence="7" type="ORF">BV898_02094</name>
</gene>
<feature type="region of interest" description="Disordered" evidence="5">
    <location>
        <begin position="755"/>
        <end position="788"/>
    </location>
</feature>
<dbReference type="EMBL" id="MTYJ01000008">
    <property type="protein sequence ID" value="OQV24144.1"/>
    <property type="molecule type" value="Genomic_DNA"/>
</dbReference>
<comment type="caution">
    <text evidence="7">The sequence shown here is derived from an EMBL/GenBank/DDBJ whole genome shotgun (WGS) entry which is preliminary data.</text>
</comment>
<dbReference type="GO" id="GO:0008017">
    <property type="term" value="F:microtubule binding"/>
    <property type="evidence" value="ECO:0007669"/>
    <property type="project" value="TreeGrafter"/>
</dbReference>
<feature type="region of interest" description="Disordered" evidence="5">
    <location>
        <begin position="860"/>
        <end position="880"/>
    </location>
</feature>
<evidence type="ECO:0000313" key="8">
    <source>
        <dbReference type="Proteomes" id="UP000192578"/>
    </source>
</evidence>
<feature type="coiled-coil region" evidence="4">
    <location>
        <begin position="344"/>
        <end position="385"/>
    </location>
</feature>
<dbReference type="SUPFAM" id="SSF116907">
    <property type="entry name" value="Hook domain"/>
    <property type="match status" value="1"/>
</dbReference>
<feature type="compositionally biased region" description="Polar residues" evidence="5">
    <location>
        <begin position="1262"/>
        <end position="1281"/>
    </location>
</feature>
<dbReference type="Pfam" id="PF19047">
    <property type="entry name" value="HOOK_N"/>
    <property type="match status" value="1"/>
</dbReference>
<feature type="region of interest" description="Disordered" evidence="5">
    <location>
        <begin position="479"/>
        <end position="498"/>
    </location>
</feature>
<feature type="compositionally biased region" description="Polar residues" evidence="5">
    <location>
        <begin position="1156"/>
        <end position="1191"/>
    </location>
</feature>
<feature type="coiled-coil region" evidence="4">
    <location>
        <begin position="1030"/>
        <end position="1089"/>
    </location>
</feature>
<feature type="domain" description="HOOK N-terminal" evidence="6">
    <location>
        <begin position="69"/>
        <end position="180"/>
    </location>
</feature>
<protein>
    <recommendedName>
        <fullName evidence="6">HOOK N-terminal domain-containing protein</fullName>
    </recommendedName>
</protein>
<feature type="region of interest" description="Disordered" evidence="5">
    <location>
        <begin position="810"/>
        <end position="834"/>
    </location>
</feature>
<evidence type="ECO:0000256" key="3">
    <source>
        <dbReference type="ARBA" id="ARBA00023054"/>
    </source>
</evidence>
<dbReference type="GO" id="GO:0005737">
    <property type="term" value="C:cytoplasm"/>
    <property type="evidence" value="ECO:0007669"/>
    <property type="project" value="UniProtKB-SubCell"/>
</dbReference>
<feature type="region of interest" description="Disordered" evidence="5">
    <location>
        <begin position="1482"/>
        <end position="1501"/>
    </location>
</feature>
<evidence type="ECO:0000256" key="1">
    <source>
        <dbReference type="ARBA" id="ARBA00004496"/>
    </source>
</evidence>
<dbReference type="PANTHER" id="PTHR18947:SF28">
    <property type="entry name" value="GIRDIN, ISOFORM A"/>
    <property type="match status" value="1"/>
</dbReference>
<sequence length="1516" mass="170510">MDSLWPVNSDGDFSVPDFLQSPLVHWALSLSGNGDGQEENEESSSTGERIRRSPGSGLDLCNSRFLKDLLEQMEPQLISEESVAWQDDPVLHRLSVLESLVTNLRAYFTDHLGQIMVMRPPDILFMCQFPGADHTVSEMRKLLCEILSFAVQSGRKEEIIERIQGMDEDVQKGIVECIKEVTDNPLRVWKVDTQEPSDPAIDHEHHDRHLLLIAHQHIRNLVMDRQELIRLALTLWKESNRLKSSTSDGGASNKLPASPHHAVEVADLKTQIRRVTQELYECQEELKECKEEMKTASATLSELRDERGTLEKDARLVKVYRDELDILYEKDKASQKLEGELSRYRSQLVELEYYKNRIEELEQNWKLLTETKNLLENQLESARKRTELIPALEKDLMMMRHDLQKALLQSNSQKDQVEDLLVANAQLGLELKRYRRHEGSTSDEPDADIQAGTLSLSDQLHESLSSKVLRLEIENEQLKASDRNQDSHSTSCRHCQEKDSAIGTAHTRSEDACSTGESSVEGADHERQLESDPGYDTIDFKYSSSSGSALPDSLPTRHLKSTEFLLNHVFDNSSSLLREENFRLKEEIVALKAAFLEYSPSPDDQVKVPALRFRDENSPSHAELASAKADLEELRRDLSQLTLEKSLLQDELSQERKCCESVCAFLTTHNISLPDNVTTITGAEKGRRICDGISSAFTQKESAALQRSHHEILDELESLKGEYEKLRVAHHEDLSRMSIDHEALLTTLQNAHREEKSSMQKELRTAKTVQEKDAKSLEEMRKKEREMERNVASLRTALENENRSLRVAHESELRSLRSGGPSSISVTSGASSDASQVANQRLEAEIKSLKLANSTLKRALQQQEREKESLVRTTESSQNAHSSVMADHESLQHYHQQLNTDYEKLTREVARLKSENKRVTADLDDAKRKMVEVAGRKERDGDAVRVERLQRLEGEYEKLLQENESLRNTNRQLGSTYRVLTEEHKVIKTEVSELKLKKLEYEGVVFDCQNQVYSKEIEANKHTEILLGIIASLEDEKRSFAAAIERLVLQYDDVFLHSWREKNEMKTEHKDLQDKLHALDLQKQLLIQKLYDTFKATEARKRNMTFLKRVRRAAGELVGRSRSRDQSRHRTISPTDSAADSSSVESNGPPQDFKNSKTPMTSTSMHSFKSSQIDQTSGIRSINGPQFSYSSDDLRKQTSSASSSCISPTTDQSVSHQPYIEPTSRSTADPAFHRVGSRRGVYRPHTTAVVHHPAIKEKPQPAIQTTATQSSGLPLDQTITTPPERRVSVSDSVKSSSERKKGCCGSYGGYHDCTMLNYTRLSATAGLTDRKALSDKKDMSVPAAAGDRSSQTSSGMAGTPPPYHSPSKASLYGNRATRETEGRSNGMIPSRIIPVKGSGEHSRLSNYSPQHDQARYPSFSDRASPAVSVSRASDLTTPPAVRNAEGDSVSSWSFSASFNSVNLPRETSVSSTKYFASDAVSTRRSQIAASPGPATITKSGTEVKPEDQVWFEYGCV</sequence>
<feature type="compositionally biased region" description="Polar residues" evidence="5">
    <location>
        <begin position="871"/>
        <end position="880"/>
    </location>
</feature>
<accession>A0A1W0X9S1</accession>